<reference evidence="1 2" key="1">
    <citation type="submission" date="2019-09" db="EMBL/GenBank/DDBJ databases">
        <authorList>
            <person name="Chandra G."/>
            <person name="Truman W A."/>
        </authorList>
    </citation>
    <scope>NUCLEOTIDE SEQUENCE [LARGE SCALE GENOMIC DNA]</scope>
    <source>
        <strain evidence="1">PS928</strain>
    </source>
</reference>
<dbReference type="RefSeq" id="WP_150787308.1">
    <property type="nucleotide sequence ID" value="NZ_CABVJF010000019.1"/>
</dbReference>
<protein>
    <submittedName>
        <fullName evidence="1">Uncharacterized protein</fullName>
    </submittedName>
</protein>
<dbReference type="Proteomes" id="UP000381378">
    <property type="component" value="Unassembled WGS sequence"/>
</dbReference>
<evidence type="ECO:0000313" key="1">
    <source>
        <dbReference type="EMBL" id="VVQ17133.1"/>
    </source>
</evidence>
<proteinExistence type="predicted"/>
<evidence type="ECO:0000313" key="2">
    <source>
        <dbReference type="Proteomes" id="UP000381378"/>
    </source>
</evidence>
<dbReference type="EMBL" id="CABVJF010000019">
    <property type="protein sequence ID" value="VVQ17133.1"/>
    <property type="molecule type" value="Genomic_DNA"/>
</dbReference>
<name>A0A5E7V1M5_PSEFL</name>
<gene>
    <name evidence="1" type="ORF">PS928_04482</name>
</gene>
<accession>A0A5E7V1M5</accession>
<sequence length="104" mass="12210">MNIIALKQSAIDLREKLDFYKDKEPAAIALYQQLEHLISAAERGVFKEKMQARDIPGYRTFVESNLEQYSDLSKAYNNFFIELNDGRKSQAFEMLQEMLRKSRL</sequence>
<dbReference type="OrthoDB" id="6891062at2"/>
<organism evidence="1 2">
    <name type="scientific">Pseudomonas fluorescens</name>
    <dbReference type="NCBI Taxonomy" id="294"/>
    <lineage>
        <taxon>Bacteria</taxon>
        <taxon>Pseudomonadati</taxon>
        <taxon>Pseudomonadota</taxon>
        <taxon>Gammaproteobacteria</taxon>
        <taxon>Pseudomonadales</taxon>
        <taxon>Pseudomonadaceae</taxon>
        <taxon>Pseudomonas</taxon>
    </lineage>
</organism>
<dbReference type="AlphaFoldDB" id="A0A5E7V1M5"/>